<dbReference type="InterPro" id="IPR036514">
    <property type="entry name" value="SGNH_hydro_sf"/>
</dbReference>
<protein>
    <submittedName>
        <fullName evidence="6">SGNH hydrolase</fullName>
    </submittedName>
</protein>
<evidence type="ECO:0000256" key="5">
    <source>
        <dbReference type="SAM" id="SignalP"/>
    </source>
</evidence>
<dbReference type="Gene3D" id="3.40.50.1110">
    <property type="entry name" value="SGNH hydrolase"/>
    <property type="match status" value="1"/>
</dbReference>
<feature type="transmembrane region" description="Helical" evidence="4">
    <location>
        <begin position="256"/>
        <end position="277"/>
    </location>
</feature>
<comment type="caution">
    <text evidence="6">The sequence shown here is derived from an EMBL/GenBank/DDBJ whole genome shotgun (WGS) entry which is preliminary data.</text>
</comment>
<evidence type="ECO:0000256" key="2">
    <source>
        <dbReference type="ARBA" id="ARBA00022801"/>
    </source>
</evidence>
<comment type="similarity">
    <text evidence="1">Belongs to the 'GDSL' lipolytic enzyme family.</text>
</comment>
<name>A0A1Y1WVH8_9FUNG</name>
<proteinExistence type="inferred from homology"/>
<evidence type="ECO:0000256" key="1">
    <source>
        <dbReference type="ARBA" id="ARBA00008668"/>
    </source>
</evidence>
<dbReference type="EMBL" id="MCFG01000243">
    <property type="protein sequence ID" value="ORX77559.1"/>
    <property type="molecule type" value="Genomic_DNA"/>
</dbReference>
<gene>
    <name evidence="6" type="ORF">BCR32DRAFT_295543</name>
</gene>
<evidence type="ECO:0000256" key="3">
    <source>
        <dbReference type="SAM" id="MobiDB-lite"/>
    </source>
</evidence>
<feature type="region of interest" description="Disordered" evidence="3">
    <location>
        <begin position="93"/>
        <end position="127"/>
    </location>
</feature>
<dbReference type="PANTHER" id="PTHR43695">
    <property type="entry name" value="PUTATIVE (AFU_ORTHOLOGUE AFUA_2G17250)-RELATED"/>
    <property type="match status" value="1"/>
</dbReference>
<dbReference type="Proteomes" id="UP000193944">
    <property type="component" value="Unassembled WGS sequence"/>
</dbReference>
<sequence>MNNIINWNSFIIILLLLSIVNSKVIKDNNVMDKVDYSNSINDKQYNSETNFSESNDKIKYLKRHSVEKEFNNNNNNNNTKFIKFLVSNRNVNDENKEITNDDKEDTKNDESNNDNKEFIKDDENEDGEIEIIHDEYNILNKAEKTPYEEVINDSEDKKKPMYSSTVNENNDNENKKSIKVVNNDSDNNSQNILDLNEEDKTITDDNRDINENININLNYSTLYSKNKEQKENNINPDQKKIDDSKQKELLDKKYKAIYISGVFIGILLFVLVGNFVIKMKTKYNIESDEIMEKQIKTIYRLDLEKNEINSVLSLETMDQFSNVAYVIDGDFNVKNIAKIYEIKGFKEDSSSTTGLYRSDTVESLFQISNNGTTLQVISAFSKKYNPPHNHNNWKGIACETGYEYQKTNNRYSECIEVSETDDEISDDNDVSTSELPTEISDIPVEPFTFWIIGDSTVSTFLKEENNYYYAKYGYGTQLYNYFDDNVTVNNLALSGTSSKSFTYEPIYQELLENMKPGDYLAFGFGHNDEKREERRYTNPNGDYKTVGSFANSLYENYITIAMEKNVTVILATPVVRRTDKSTWDSAKLHVTKTKDGYEGGDYPQAIRDLGKELDIPVIDMTVKTKELYDSMGYNNTLYLHAWKTSEPSSVDNTHLNLWGGKYLAYIFTRELKNANIDGLSEYILDTEIPTKEENFIKNPDFNATALLNNQ</sequence>
<keyword evidence="4" id="KW-0472">Membrane</keyword>
<dbReference type="PANTHER" id="PTHR43695:SF1">
    <property type="entry name" value="RHAMNOGALACTURONAN ACETYLESTERASE"/>
    <property type="match status" value="1"/>
</dbReference>
<organism evidence="6 7">
    <name type="scientific">Anaeromyces robustus</name>
    <dbReference type="NCBI Taxonomy" id="1754192"/>
    <lineage>
        <taxon>Eukaryota</taxon>
        <taxon>Fungi</taxon>
        <taxon>Fungi incertae sedis</taxon>
        <taxon>Chytridiomycota</taxon>
        <taxon>Chytridiomycota incertae sedis</taxon>
        <taxon>Neocallimastigomycetes</taxon>
        <taxon>Neocallimastigales</taxon>
        <taxon>Neocallimastigaceae</taxon>
        <taxon>Anaeromyces</taxon>
    </lineage>
</organism>
<reference evidence="6 7" key="1">
    <citation type="submission" date="2016-08" db="EMBL/GenBank/DDBJ databases">
        <title>A Parts List for Fungal Cellulosomes Revealed by Comparative Genomics.</title>
        <authorList>
            <consortium name="DOE Joint Genome Institute"/>
            <person name="Haitjema C.H."/>
            <person name="Gilmore S.P."/>
            <person name="Henske J.K."/>
            <person name="Solomon K.V."/>
            <person name="De Groot R."/>
            <person name="Kuo A."/>
            <person name="Mondo S.J."/>
            <person name="Salamov A.A."/>
            <person name="Labutti K."/>
            <person name="Zhao Z."/>
            <person name="Chiniquy J."/>
            <person name="Barry K."/>
            <person name="Brewer H.M."/>
            <person name="Purvine S.O."/>
            <person name="Wright A.T."/>
            <person name="Boxma B."/>
            <person name="Van Alen T."/>
            <person name="Hackstein J.H."/>
            <person name="Baker S.E."/>
            <person name="Grigoriev I.V."/>
            <person name="O'Malley M.A."/>
        </authorList>
    </citation>
    <scope>NUCLEOTIDE SEQUENCE [LARGE SCALE GENOMIC DNA]</scope>
    <source>
        <strain evidence="6 7">S4</strain>
    </source>
</reference>
<dbReference type="GO" id="GO:0016787">
    <property type="term" value="F:hydrolase activity"/>
    <property type="evidence" value="ECO:0007669"/>
    <property type="project" value="UniProtKB-KW"/>
</dbReference>
<dbReference type="AlphaFoldDB" id="A0A1Y1WVH8"/>
<keyword evidence="7" id="KW-1185">Reference proteome</keyword>
<keyword evidence="2 6" id="KW-0378">Hydrolase</keyword>
<feature type="compositionally biased region" description="Basic and acidic residues" evidence="3">
    <location>
        <begin position="93"/>
        <end position="121"/>
    </location>
</feature>
<evidence type="ECO:0000256" key="4">
    <source>
        <dbReference type="SAM" id="Phobius"/>
    </source>
</evidence>
<dbReference type="OrthoDB" id="2141316at2759"/>
<keyword evidence="4" id="KW-0812">Transmembrane</keyword>
<accession>A0A1Y1WVH8</accession>
<keyword evidence="5" id="KW-0732">Signal</keyword>
<evidence type="ECO:0000313" key="7">
    <source>
        <dbReference type="Proteomes" id="UP000193944"/>
    </source>
</evidence>
<dbReference type="SUPFAM" id="SSF52266">
    <property type="entry name" value="SGNH hydrolase"/>
    <property type="match status" value="1"/>
</dbReference>
<reference evidence="6 7" key="2">
    <citation type="submission" date="2016-08" db="EMBL/GenBank/DDBJ databases">
        <title>Pervasive Adenine N6-methylation of Active Genes in Fungi.</title>
        <authorList>
            <consortium name="DOE Joint Genome Institute"/>
            <person name="Mondo S.J."/>
            <person name="Dannebaum R.O."/>
            <person name="Kuo R.C."/>
            <person name="Labutti K."/>
            <person name="Haridas S."/>
            <person name="Kuo A."/>
            <person name="Salamov A."/>
            <person name="Ahrendt S.R."/>
            <person name="Lipzen A."/>
            <person name="Sullivan W."/>
            <person name="Andreopoulos W.B."/>
            <person name="Clum A."/>
            <person name="Lindquist E."/>
            <person name="Daum C."/>
            <person name="Ramamoorthy G.K."/>
            <person name="Gryganskyi A."/>
            <person name="Culley D."/>
            <person name="Magnuson J.K."/>
            <person name="James T.Y."/>
            <person name="O'Malley M.A."/>
            <person name="Stajich J.E."/>
            <person name="Spatafora J.W."/>
            <person name="Visel A."/>
            <person name="Grigoriev I.V."/>
        </authorList>
    </citation>
    <scope>NUCLEOTIDE SEQUENCE [LARGE SCALE GENOMIC DNA]</scope>
    <source>
        <strain evidence="6 7">S4</strain>
    </source>
</reference>
<feature type="signal peptide" evidence="5">
    <location>
        <begin position="1"/>
        <end position="22"/>
    </location>
</feature>
<dbReference type="InterPro" id="IPR037459">
    <property type="entry name" value="RhgT-like"/>
</dbReference>
<feature type="region of interest" description="Disordered" evidence="3">
    <location>
        <begin position="149"/>
        <end position="175"/>
    </location>
</feature>
<evidence type="ECO:0000313" key="6">
    <source>
        <dbReference type="EMBL" id="ORX77559.1"/>
    </source>
</evidence>
<keyword evidence="4" id="KW-1133">Transmembrane helix</keyword>
<feature type="chain" id="PRO_5012734035" evidence="5">
    <location>
        <begin position="23"/>
        <end position="710"/>
    </location>
</feature>